<keyword evidence="3" id="KW-1185">Reference proteome</keyword>
<dbReference type="InterPro" id="IPR043502">
    <property type="entry name" value="DNA/RNA_pol_sf"/>
</dbReference>
<dbReference type="AlphaFoldDB" id="A0A433ST47"/>
<dbReference type="SUPFAM" id="SSF56672">
    <property type="entry name" value="DNA/RNA polymerases"/>
    <property type="match status" value="1"/>
</dbReference>
<dbReference type="CDD" id="cd01650">
    <property type="entry name" value="RT_nLTR_like"/>
    <property type="match status" value="1"/>
</dbReference>
<feature type="domain" description="Reverse transcriptase" evidence="1">
    <location>
        <begin position="52"/>
        <end position="363"/>
    </location>
</feature>
<protein>
    <recommendedName>
        <fullName evidence="1">Reverse transcriptase domain-containing protein</fullName>
    </recommendedName>
</protein>
<reference evidence="2 3" key="1">
    <citation type="submission" date="2019-01" db="EMBL/GenBank/DDBJ databases">
        <title>A draft genome assembly of the solar-powered sea slug Elysia chlorotica.</title>
        <authorList>
            <person name="Cai H."/>
            <person name="Li Q."/>
            <person name="Fang X."/>
            <person name="Li J."/>
            <person name="Curtis N.E."/>
            <person name="Altenburger A."/>
            <person name="Shibata T."/>
            <person name="Feng M."/>
            <person name="Maeda T."/>
            <person name="Schwartz J.A."/>
            <person name="Shigenobu S."/>
            <person name="Lundholm N."/>
            <person name="Nishiyama T."/>
            <person name="Yang H."/>
            <person name="Hasebe M."/>
            <person name="Li S."/>
            <person name="Pierce S.K."/>
            <person name="Wang J."/>
        </authorList>
    </citation>
    <scope>NUCLEOTIDE SEQUENCE [LARGE SCALE GENOMIC DNA]</scope>
    <source>
        <strain evidence="2">EC2010</strain>
        <tissue evidence="2">Whole organism of an adult</tissue>
    </source>
</reference>
<dbReference type="STRING" id="188477.A0A433ST47"/>
<evidence type="ECO:0000313" key="3">
    <source>
        <dbReference type="Proteomes" id="UP000271974"/>
    </source>
</evidence>
<dbReference type="EMBL" id="RQTK01001068">
    <property type="protein sequence ID" value="RUS72432.1"/>
    <property type="molecule type" value="Genomic_DNA"/>
</dbReference>
<dbReference type="PANTHER" id="PTHR19446">
    <property type="entry name" value="REVERSE TRANSCRIPTASES"/>
    <property type="match status" value="1"/>
</dbReference>
<name>A0A433ST47_ELYCH</name>
<gene>
    <name evidence="2" type="ORF">EGW08_019811</name>
</gene>
<dbReference type="SUPFAM" id="SSF57903">
    <property type="entry name" value="FYVE/PHD zinc finger"/>
    <property type="match status" value="1"/>
</dbReference>
<comment type="caution">
    <text evidence="2">The sequence shown here is derived from an EMBL/GenBank/DDBJ whole genome shotgun (WGS) entry which is preliminary data.</text>
</comment>
<dbReference type="Proteomes" id="UP000271974">
    <property type="component" value="Unassembled WGS sequence"/>
</dbReference>
<dbReference type="Gene3D" id="3.30.70.270">
    <property type="match status" value="1"/>
</dbReference>
<dbReference type="Pfam" id="PF00078">
    <property type="entry name" value="RVT_1"/>
    <property type="match status" value="1"/>
</dbReference>
<dbReference type="Gene3D" id="3.30.40.10">
    <property type="entry name" value="Zinc/RING finger domain, C3HC4 (zinc finger)"/>
    <property type="match status" value="1"/>
</dbReference>
<proteinExistence type="predicted"/>
<dbReference type="PROSITE" id="PS50878">
    <property type="entry name" value="RT_POL"/>
    <property type="match status" value="1"/>
</dbReference>
<sequence length="363" mass="41725">MDRVKFERRLVVYSFTICDYKFGDGLSYPSLENEDRRAQIKLPHETKIFRNFIIRDGKVPSDWEQSFIVCLYKGKGDALDRGNYRGLKLTEQVMKVLERIVDSLIRQVVSIDESQFGFVPGRGTTDAIFVVRQLQEKYLAANKRLYMAFVDLEKAFDRVPRKVIWWALRKLGVEEWTVRLVQGMYANARSRVRVGDGYSEEFEVKVGVHQGSVLSPLLFIVVLEALSREFRSGVPWEDLYADDLVIIAESLEECVSRLLTWKEGMEEKGLRVNARKTKIMICGNNLDLLQNSGEFPCAVCCTGVGSNSIFCKGCKKWVHKKCSGLKRLTKDSDFSAVDARELRDQSMADHRVKSRWDPTSWMS</sequence>
<dbReference type="InterPro" id="IPR043128">
    <property type="entry name" value="Rev_trsase/Diguanyl_cyclase"/>
</dbReference>
<accession>A0A433ST47</accession>
<evidence type="ECO:0000259" key="1">
    <source>
        <dbReference type="PROSITE" id="PS50878"/>
    </source>
</evidence>
<dbReference type="InterPro" id="IPR013083">
    <property type="entry name" value="Znf_RING/FYVE/PHD"/>
</dbReference>
<organism evidence="2 3">
    <name type="scientific">Elysia chlorotica</name>
    <name type="common">Eastern emerald elysia</name>
    <name type="synonym">Sea slug</name>
    <dbReference type="NCBI Taxonomy" id="188477"/>
    <lineage>
        <taxon>Eukaryota</taxon>
        <taxon>Metazoa</taxon>
        <taxon>Spiralia</taxon>
        <taxon>Lophotrochozoa</taxon>
        <taxon>Mollusca</taxon>
        <taxon>Gastropoda</taxon>
        <taxon>Heterobranchia</taxon>
        <taxon>Euthyneura</taxon>
        <taxon>Panpulmonata</taxon>
        <taxon>Sacoglossa</taxon>
        <taxon>Placobranchoidea</taxon>
        <taxon>Plakobranchidae</taxon>
        <taxon>Elysia</taxon>
    </lineage>
</organism>
<evidence type="ECO:0000313" key="2">
    <source>
        <dbReference type="EMBL" id="RUS72432.1"/>
    </source>
</evidence>
<dbReference type="InterPro" id="IPR011011">
    <property type="entry name" value="Znf_FYVE_PHD"/>
</dbReference>
<dbReference type="OrthoDB" id="6146970at2759"/>
<dbReference type="InterPro" id="IPR000477">
    <property type="entry name" value="RT_dom"/>
</dbReference>
<dbReference type="CDD" id="cd15489">
    <property type="entry name" value="PHD_SF"/>
    <property type="match status" value="1"/>
</dbReference>